<protein>
    <recommendedName>
        <fullName evidence="2">MaoC-like domain-containing protein</fullName>
    </recommendedName>
</protein>
<dbReference type="PANTHER" id="PTHR43664">
    <property type="entry name" value="MONOAMINE OXIDASE-RELATED"/>
    <property type="match status" value="1"/>
</dbReference>
<gene>
    <name evidence="3" type="ORF">GCM10009559_53750</name>
</gene>
<evidence type="ECO:0000259" key="2">
    <source>
        <dbReference type="Pfam" id="PF01575"/>
    </source>
</evidence>
<dbReference type="Gene3D" id="3.10.129.10">
    <property type="entry name" value="Hotdog Thioesterase"/>
    <property type="match status" value="1"/>
</dbReference>
<dbReference type="Pfam" id="PF01575">
    <property type="entry name" value="MaoC_dehydratas"/>
    <property type="match status" value="1"/>
</dbReference>
<dbReference type="EMBL" id="BAAAHP010000165">
    <property type="protein sequence ID" value="GAA0896058.1"/>
    <property type="molecule type" value="Genomic_DNA"/>
</dbReference>
<dbReference type="PANTHER" id="PTHR43664:SF1">
    <property type="entry name" value="BETA-METHYLMALYL-COA DEHYDRATASE"/>
    <property type="match status" value="1"/>
</dbReference>
<organism evidence="3 4">
    <name type="scientific">Pseudonocardia zijingensis</name>
    <dbReference type="NCBI Taxonomy" id="153376"/>
    <lineage>
        <taxon>Bacteria</taxon>
        <taxon>Bacillati</taxon>
        <taxon>Actinomycetota</taxon>
        <taxon>Actinomycetes</taxon>
        <taxon>Pseudonocardiales</taxon>
        <taxon>Pseudonocardiaceae</taxon>
        <taxon>Pseudonocardia</taxon>
    </lineage>
</organism>
<proteinExistence type="inferred from homology"/>
<dbReference type="InterPro" id="IPR002539">
    <property type="entry name" value="MaoC-like_dom"/>
</dbReference>
<evidence type="ECO:0000256" key="1">
    <source>
        <dbReference type="ARBA" id="ARBA00005254"/>
    </source>
</evidence>
<sequence>MTRSLGATDFTAPIDDRWFDDYVEGAQYEYGLLTVSEEEILRYAEQFDPQPIHIDPGFAVSGPFGGLIGSGWHSAGLAMRLLADHYLSKVASLASPGVDELRWKVPLRPGDQLRLRATVLESRVSRSKPDRGIVVTQVELLNQDDGAPISFRAMNFLAVRPAQNP</sequence>
<comment type="similarity">
    <text evidence="1">Belongs to the enoyl-CoA hydratase/isomerase family.</text>
</comment>
<name>A0ABP3YJZ3_9PSEU</name>
<comment type="caution">
    <text evidence="3">The sequence shown here is derived from an EMBL/GenBank/DDBJ whole genome shotgun (WGS) entry which is preliminary data.</text>
</comment>
<evidence type="ECO:0000313" key="4">
    <source>
        <dbReference type="Proteomes" id="UP001499967"/>
    </source>
</evidence>
<keyword evidence="4" id="KW-1185">Reference proteome</keyword>
<dbReference type="SUPFAM" id="SSF54637">
    <property type="entry name" value="Thioesterase/thiol ester dehydrase-isomerase"/>
    <property type="match status" value="1"/>
</dbReference>
<dbReference type="CDD" id="cd03454">
    <property type="entry name" value="YdeM"/>
    <property type="match status" value="1"/>
</dbReference>
<accession>A0ABP3YJZ3</accession>
<evidence type="ECO:0000313" key="3">
    <source>
        <dbReference type="EMBL" id="GAA0896058.1"/>
    </source>
</evidence>
<dbReference type="InterPro" id="IPR052342">
    <property type="entry name" value="MCH/BMMD"/>
</dbReference>
<dbReference type="RefSeq" id="WP_343944380.1">
    <property type="nucleotide sequence ID" value="NZ_BAAAHP010000165.1"/>
</dbReference>
<dbReference type="InterPro" id="IPR029069">
    <property type="entry name" value="HotDog_dom_sf"/>
</dbReference>
<dbReference type="Proteomes" id="UP001499967">
    <property type="component" value="Unassembled WGS sequence"/>
</dbReference>
<reference evidence="4" key="1">
    <citation type="journal article" date="2019" name="Int. J. Syst. Evol. Microbiol.">
        <title>The Global Catalogue of Microorganisms (GCM) 10K type strain sequencing project: providing services to taxonomists for standard genome sequencing and annotation.</title>
        <authorList>
            <consortium name="The Broad Institute Genomics Platform"/>
            <consortium name="The Broad Institute Genome Sequencing Center for Infectious Disease"/>
            <person name="Wu L."/>
            <person name="Ma J."/>
        </authorList>
    </citation>
    <scope>NUCLEOTIDE SEQUENCE [LARGE SCALE GENOMIC DNA]</scope>
    <source>
        <strain evidence="4">JCM 11117</strain>
    </source>
</reference>
<feature type="domain" description="MaoC-like" evidence="2">
    <location>
        <begin position="33"/>
        <end position="128"/>
    </location>
</feature>